<keyword evidence="24" id="KW-1133">Transmembrane helix</keyword>
<evidence type="ECO:0000256" key="20">
    <source>
        <dbReference type="ARBA" id="ARBA00022953"/>
    </source>
</evidence>
<evidence type="ECO:0000256" key="3">
    <source>
        <dbReference type="ARBA" id="ARBA00004496"/>
    </source>
</evidence>
<organism evidence="30">
    <name type="scientific">Ugandan cassava brown streak virus</name>
    <dbReference type="NCBI Taxonomy" id="946046"/>
    <lineage>
        <taxon>Viruses</taxon>
        <taxon>Riboviria</taxon>
        <taxon>Orthornavirae</taxon>
        <taxon>Pisuviricota</taxon>
        <taxon>Stelpaviricetes</taxon>
        <taxon>Patatavirales</taxon>
        <taxon>Potyviridae</taxon>
        <taxon>Ipomovirus</taxon>
        <taxon>Ipomovirus manihotis</taxon>
    </lineage>
</organism>
<evidence type="ECO:0000256" key="8">
    <source>
        <dbReference type="ARBA" id="ARBA00022497"/>
    </source>
</evidence>
<evidence type="ECO:0000259" key="25">
    <source>
        <dbReference type="PROSITE" id="PS50507"/>
    </source>
</evidence>
<dbReference type="Pfam" id="PF00271">
    <property type="entry name" value="Helicase_C"/>
    <property type="match status" value="1"/>
</dbReference>
<feature type="compositionally biased region" description="Acidic residues" evidence="23">
    <location>
        <begin position="2602"/>
        <end position="2615"/>
    </location>
</feature>
<dbReference type="InterPro" id="IPR027502">
    <property type="entry name" value="ITPase"/>
</dbReference>
<dbReference type="GO" id="GO:0004197">
    <property type="term" value="F:cysteine-type endopeptidase activity"/>
    <property type="evidence" value="ECO:0007669"/>
    <property type="project" value="InterPro"/>
</dbReference>
<evidence type="ECO:0000256" key="16">
    <source>
        <dbReference type="ARBA" id="ARBA00022801"/>
    </source>
</evidence>
<dbReference type="Pfam" id="PF00767">
    <property type="entry name" value="Poty_coat"/>
    <property type="match status" value="1"/>
</dbReference>
<dbReference type="GO" id="GO:0009143">
    <property type="term" value="P:nucleoside triphosphate catabolic process"/>
    <property type="evidence" value="ECO:0007669"/>
    <property type="project" value="InterPro"/>
</dbReference>
<keyword evidence="19" id="KW-0946">Virion</keyword>
<dbReference type="PANTHER" id="PTHR11067">
    <property type="entry name" value="INOSINE TRIPHOSPHATE PYROPHOSPHATASE/HAM1 PROTEIN"/>
    <property type="match status" value="1"/>
</dbReference>
<keyword evidence="24" id="KW-0472">Membrane</keyword>
<dbReference type="EMBL" id="MK103391">
    <property type="protein sequence ID" value="QCR98742.1"/>
    <property type="molecule type" value="Genomic_RNA"/>
</dbReference>
<dbReference type="Pfam" id="PF01725">
    <property type="entry name" value="Ham1p_like"/>
    <property type="match status" value="1"/>
</dbReference>
<keyword evidence="7" id="KW-0963">Cytoplasm</keyword>
<keyword evidence="10" id="KW-0597">Phosphoprotein</keyword>
<evidence type="ECO:0000259" key="26">
    <source>
        <dbReference type="PROSITE" id="PS51192"/>
    </source>
</evidence>
<dbReference type="GO" id="GO:0005198">
    <property type="term" value="F:structural molecule activity"/>
    <property type="evidence" value="ECO:0007669"/>
    <property type="project" value="InterPro"/>
</dbReference>
<evidence type="ECO:0000259" key="29">
    <source>
        <dbReference type="PROSITE" id="PS51871"/>
    </source>
</evidence>
<dbReference type="Pfam" id="PF00270">
    <property type="entry name" value="DEAD"/>
    <property type="match status" value="1"/>
</dbReference>
<evidence type="ECO:0000256" key="12">
    <source>
        <dbReference type="ARBA" id="ARBA00022679"/>
    </source>
</evidence>
<dbReference type="Pfam" id="PF00863">
    <property type="entry name" value="Peptidase_C4"/>
    <property type="match status" value="1"/>
</dbReference>
<dbReference type="GO" id="GO:0003968">
    <property type="term" value="F:RNA-directed RNA polymerase activity"/>
    <property type="evidence" value="ECO:0007669"/>
    <property type="project" value="UniProtKB-KW"/>
</dbReference>
<keyword evidence="5" id="KW-0696">RNA-directed RNA polymerase</keyword>
<dbReference type="SMART" id="SM00487">
    <property type="entry name" value="DEXDc"/>
    <property type="match status" value="1"/>
</dbReference>
<reference evidence="30" key="1">
    <citation type="submission" date="2018-10" db="EMBL/GenBank/DDBJ databases">
        <authorList>
            <person name="Lett J.-M."/>
        </authorList>
    </citation>
    <scope>NUCLEOTIDE SEQUENCE</scope>
    <source>
        <strain evidence="30">Comoros</strain>
    </source>
</reference>
<feature type="domain" description="Helicase ATP-binding" evidence="26">
    <location>
        <begin position="774"/>
        <end position="925"/>
    </location>
</feature>
<dbReference type="InterPro" id="IPR011545">
    <property type="entry name" value="DEAD/DEAH_box_helicase_dom"/>
</dbReference>
<evidence type="ECO:0000256" key="22">
    <source>
        <dbReference type="ARBA" id="ARBA00045403"/>
    </source>
</evidence>
<evidence type="ECO:0000256" key="19">
    <source>
        <dbReference type="ARBA" id="ARBA00022844"/>
    </source>
</evidence>
<evidence type="ECO:0000256" key="7">
    <source>
        <dbReference type="ARBA" id="ARBA00022490"/>
    </source>
</evidence>
<dbReference type="SUPFAM" id="SSF50494">
    <property type="entry name" value="Trypsin-like serine proteases"/>
    <property type="match status" value="1"/>
</dbReference>
<dbReference type="InterPro" id="IPR043502">
    <property type="entry name" value="DNA/RNA_pol_sf"/>
</dbReference>
<dbReference type="Gene3D" id="3.30.70.270">
    <property type="match status" value="1"/>
</dbReference>
<dbReference type="GO" id="GO:0006351">
    <property type="term" value="P:DNA-templated transcription"/>
    <property type="evidence" value="ECO:0007669"/>
    <property type="project" value="InterPro"/>
</dbReference>
<evidence type="ECO:0000256" key="18">
    <source>
        <dbReference type="ARBA" id="ARBA00022842"/>
    </source>
</evidence>
<dbReference type="InterPro" id="IPR009003">
    <property type="entry name" value="Peptidase_S1_PA"/>
</dbReference>
<keyword evidence="17" id="KW-0067">ATP-binding</keyword>
<evidence type="ECO:0000256" key="2">
    <source>
        <dbReference type="ARBA" id="ARBA00004328"/>
    </source>
</evidence>
<dbReference type="Pfam" id="PF00680">
    <property type="entry name" value="RdRP_1"/>
    <property type="match status" value="1"/>
</dbReference>
<evidence type="ECO:0000256" key="15">
    <source>
        <dbReference type="ARBA" id="ARBA00022741"/>
    </source>
</evidence>
<dbReference type="InterPro" id="IPR043504">
    <property type="entry name" value="Peptidase_S1_PA_chymotrypsin"/>
</dbReference>
<name>A0A4P8VQR1_9POTY</name>
<dbReference type="PANTHER" id="PTHR11067:SF9">
    <property type="entry name" value="INOSINE TRIPHOSPHATE PYROPHOSPHATASE"/>
    <property type="match status" value="1"/>
</dbReference>
<evidence type="ECO:0000256" key="23">
    <source>
        <dbReference type="SAM" id="MobiDB-lite"/>
    </source>
</evidence>
<feature type="domain" description="Peptidase S30" evidence="29">
    <location>
        <begin position="215"/>
        <end position="364"/>
    </location>
</feature>
<feature type="compositionally biased region" description="Basic and acidic residues" evidence="23">
    <location>
        <begin position="2881"/>
        <end position="2894"/>
    </location>
</feature>
<dbReference type="PROSITE" id="PS51192">
    <property type="entry name" value="HELICASE_ATP_BIND_1"/>
    <property type="match status" value="1"/>
</dbReference>
<keyword evidence="24" id="KW-0812">Transmembrane</keyword>
<dbReference type="GO" id="GO:0046872">
    <property type="term" value="F:metal ion binding"/>
    <property type="evidence" value="ECO:0007669"/>
    <property type="project" value="UniProtKB-KW"/>
</dbReference>
<dbReference type="SUPFAM" id="SSF52540">
    <property type="entry name" value="P-loop containing nucleoside triphosphate hydrolases"/>
    <property type="match status" value="1"/>
</dbReference>
<dbReference type="PRINTS" id="PR00966">
    <property type="entry name" value="NIAPOTYPTASE"/>
</dbReference>
<evidence type="ECO:0000256" key="4">
    <source>
        <dbReference type="ARBA" id="ARBA00008023"/>
    </source>
</evidence>
<dbReference type="InterPro" id="IPR013648">
    <property type="entry name" value="PP_Potyviridae"/>
</dbReference>
<keyword evidence="11" id="KW-0167">Capsid protein</keyword>
<reference evidence="30" key="2">
    <citation type="journal article" date="2019" name="Arch. Virol.">
        <title>High-throughput sequencing of complete genomes of ipomoviruses associated with an epidemic of cassava brown streak disease in the Comoros Archipelago.</title>
        <authorList>
            <person name="Scussel S."/>
            <person name="Candresse T."/>
            <person name="Marais A."/>
            <person name="Claverie S."/>
            <person name="Hoareau M."/>
            <person name="Azali H.A."/>
            <person name="Verdin E."/>
            <person name="Tepfer M."/>
            <person name="Filloux D."/>
            <person name="Fernandez E."/>
            <person name="Roumagnac P."/>
            <person name="Robene I."/>
            <person name="Lefeuvre P."/>
            <person name="Jourda C."/>
            <person name="Roux-Cuvelier M."/>
            <person name="Lett J.M."/>
        </authorList>
    </citation>
    <scope>NUCLEOTIDE SEQUENCE</scope>
    <source>
        <strain evidence="30">Comoros</strain>
    </source>
</reference>
<dbReference type="GO" id="GO:0005524">
    <property type="term" value="F:ATP binding"/>
    <property type="evidence" value="ECO:0007669"/>
    <property type="project" value="UniProtKB-KW"/>
</dbReference>
<dbReference type="GO" id="GO:0044161">
    <property type="term" value="C:host cell cytoplasmic vesicle"/>
    <property type="evidence" value="ECO:0007669"/>
    <property type="project" value="UniProtKB-SubCell"/>
</dbReference>
<dbReference type="SMART" id="SM00490">
    <property type="entry name" value="HELICc"/>
    <property type="match status" value="1"/>
</dbReference>
<dbReference type="InterPro" id="IPR029001">
    <property type="entry name" value="ITPase-like_fam"/>
</dbReference>
<evidence type="ECO:0000256" key="14">
    <source>
        <dbReference type="ARBA" id="ARBA00022723"/>
    </source>
</evidence>
<evidence type="ECO:0000259" key="28">
    <source>
        <dbReference type="PROSITE" id="PS51436"/>
    </source>
</evidence>
<dbReference type="Gene3D" id="3.90.950.10">
    <property type="match status" value="1"/>
</dbReference>
<comment type="subcellular location">
    <subcellularLocation>
        <location evidence="3">Cytoplasm</location>
    </subcellularLocation>
    <subcellularLocation>
        <location evidence="21">Host cytoplasmic vesicle</location>
    </subcellularLocation>
    <subcellularLocation>
        <location evidence="2">Virion</location>
    </subcellularLocation>
</comment>
<feature type="transmembrane region" description="Helical" evidence="24">
    <location>
        <begin position="612"/>
        <end position="636"/>
    </location>
</feature>
<dbReference type="SUPFAM" id="SSF56672">
    <property type="entry name" value="DNA/RNA polymerases"/>
    <property type="match status" value="1"/>
</dbReference>
<dbReference type="GO" id="GO:0003723">
    <property type="term" value="F:RNA binding"/>
    <property type="evidence" value="ECO:0007669"/>
    <property type="project" value="InterPro"/>
</dbReference>
<evidence type="ECO:0000256" key="24">
    <source>
        <dbReference type="SAM" id="Phobius"/>
    </source>
</evidence>
<protein>
    <submittedName>
        <fullName evidence="30">Polyprotein</fullName>
    </submittedName>
</protein>
<dbReference type="InterPro" id="IPR001592">
    <property type="entry name" value="Poty_coat"/>
</dbReference>
<evidence type="ECO:0000256" key="5">
    <source>
        <dbReference type="ARBA" id="ARBA00022484"/>
    </source>
</evidence>
<dbReference type="HAMAP" id="MF_03148">
    <property type="entry name" value="HAM1_NTPase"/>
    <property type="match status" value="1"/>
</dbReference>
<feature type="domain" description="Helicase C-terminal" evidence="27">
    <location>
        <begin position="937"/>
        <end position="1104"/>
    </location>
</feature>
<dbReference type="GO" id="GO:0047429">
    <property type="term" value="F:nucleoside triphosphate diphosphatase activity"/>
    <property type="evidence" value="ECO:0007669"/>
    <property type="project" value="InterPro"/>
</dbReference>
<dbReference type="PROSITE" id="PS50507">
    <property type="entry name" value="RDRP_SSRNA_POS"/>
    <property type="match status" value="1"/>
</dbReference>
<dbReference type="FunFam" id="3.90.950.10:FF:000003">
    <property type="entry name" value="Inosine triphosphate pyrophosphatase"/>
    <property type="match status" value="1"/>
</dbReference>
<dbReference type="PROSITE" id="PS51436">
    <property type="entry name" value="POTYVIRUS_NIA_PRO"/>
    <property type="match status" value="1"/>
</dbReference>
<dbReference type="PROSITE" id="PS51871">
    <property type="entry name" value="PV_P1_PRO"/>
    <property type="match status" value="1"/>
</dbReference>
<evidence type="ECO:0000259" key="27">
    <source>
        <dbReference type="PROSITE" id="PS51194"/>
    </source>
</evidence>
<keyword evidence="16" id="KW-0378">Hydrolase</keyword>
<dbReference type="PROSITE" id="PS51194">
    <property type="entry name" value="HELICASE_CTER"/>
    <property type="match status" value="1"/>
</dbReference>
<dbReference type="InterPro" id="IPR027417">
    <property type="entry name" value="P-loop_NTPase"/>
</dbReference>
<dbReference type="InterPro" id="IPR001650">
    <property type="entry name" value="Helicase_C-like"/>
</dbReference>
<keyword evidence="9" id="KW-0191">Covalent protein-RNA linkage</keyword>
<dbReference type="InterPro" id="IPR007094">
    <property type="entry name" value="RNA-dir_pol_PSvirus"/>
</dbReference>
<comment type="catalytic activity">
    <reaction evidence="1">
        <text>Hydrolyzes glutaminyl bonds, and activity is further restricted by preferences for the amino acids in P6 - P1' that vary with the species of potyvirus, e.g. Glu-Xaa-Xaa-Tyr-Xaa-Gln-|-(Ser or Gly) for the enzyme from tobacco etch virus. The natural substrate is the viral polyprotein, but other proteins and oligopeptides containing the appropriate consensus sequence are also cleaved.</text>
        <dbReference type="EC" id="3.4.22.44"/>
    </reaction>
</comment>
<dbReference type="GO" id="GO:0039694">
    <property type="term" value="P:viral RNA genome replication"/>
    <property type="evidence" value="ECO:0007669"/>
    <property type="project" value="InterPro"/>
</dbReference>
<keyword evidence="15" id="KW-0547">Nucleotide-binding</keyword>
<dbReference type="InterPro" id="IPR002637">
    <property type="entry name" value="RdgB/HAM1"/>
</dbReference>
<dbReference type="InterPro" id="IPR043128">
    <property type="entry name" value="Rev_trsase/Diguanyl_cyclase"/>
</dbReference>
<feature type="domain" description="Peptidase C4" evidence="28">
    <location>
        <begin position="1573"/>
        <end position="1795"/>
    </location>
</feature>
<evidence type="ECO:0000256" key="13">
    <source>
        <dbReference type="ARBA" id="ARBA00022695"/>
    </source>
</evidence>
<accession>A0A4P8VQR1</accession>
<evidence type="ECO:0000313" key="30">
    <source>
        <dbReference type="EMBL" id="QCR98742.1"/>
    </source>
</evidence>
<evidence type="ECO:0000256" key="10">
    <source>
        <dbReference type="ARBA" id="ARBA00022553"/>
    </source>
</evidence>
<dbReference type="InterPro" id="IPR001205">
    <property type="entry name" value="RNA-dir_pol_C"/>
</dbReference>
<dbReference type="InterPro" id="IPR025910">
    <property type="entry name" value="P1_Ser_Pept_dom"/>
</dbReference>
<keyword evidence="18" id="KW-0460">Magnesium</keyword>
<dbReference type="Gene3D" id="2.40.10.10">
    <property type="entry name" value="Trypsin-like serine proteases"/>
    <property type="match status" value="2"/>
</dbReference>
<comment type="function">
    <text evidence="22">Mediates the cap-independent, EIF4E-dependent translation of viral genomic RNAs. Binds to the cap-binding site of host EIF4E and thus interferes with the host EIF4E-dependent mRNA export and translation. VPg-RNA directly binds EIF4E and is a template for transcription. Also forms trimeric complexes with EIF4E-EIF4G, which are templates for translation.</text>
</comment>
<comment type="similarity">
    <text evidence="4">Belongs to the HAM1 NTPase family.</text>
</comment>
<sequence precursor="true">MSTIQLFKTIQFGSFEPVQLDEGDKTIYKIPEDLQTVQNSSGPEELLKHENLRMISGEGPKKEKVIDLYSIIGNSVYCRSYVAMKNFLNDTKWGGLFKNKRGQELKAASRLRRATSYGFMYDPVACAFECPVCRTKATALEAFTSDCDHCFEIKHIGDTRAVLTETKFYSVNPIELDSDDSVLEAATSEWIREGAQEVLVDRNLVLEDREIRITKKALVIKKERPKIVANVSNLTRVLTEICCESGIPIIDIDNRKRKAVPVVRLKHVFGKIESDDMFPEDRNFLEHPNASKVFRSWERITYSMVRPGWSGAIVLKDNVALEDHECFDFINDMCVVQGKNEKSGIIENALRVKTMDELSHIDLYSFNLSWAKSREKFIKHFEGDVNKLVTTCCTPSTLWLYARKARFYKFVDHMILKGSPIIDILVKMEYVGKHLDMFNSIEDVCIEYSHFMQELISDTITDKSDEGILRVKNMIRSHFDSVLEYNKYELIDRIIEKKTQLHAQEVMSRELIRHQYGELFSWRERVLIKLGIGSSSLSTYWEEREKTHSKQLSAISCIISKPGMEVLTRWISEVCRNRYHDVINCVDNGVLFLWSRIMHLVRMSIYGYWNLWFRQAICVFLVFLVSTFASKIVNFLKKLITNERKIALKSEVDLVEVQGRKEESFVLKWCAFATLFLSFINYDWAVGCVSAIGKMKTVFSALGPEFIEKQDGDDELKFTTFEVEIPGEVGCSSVQTFGDWIEHCIKFNLTAIEPTTSGPLLTLEKEKSRELADQINGMNATDIRVHGGVGTGKSTYLPYELIRYGAVLICVPTRVLANALHESFMSLFGFDVSLAYRGRVRTGSKPITIMTYGYALNHFHHNPKNLAQFQFVMMDEVHTFPIHLNPLFSLLQELSPEKKIIKTSATHVGHNVDLSTNYRVDIHTLSLMDVKKWAEMQGTSVFGDVTKEAGNVLVFVASYSDVDNCTNVLKDKGFPVLKVDGRNFRKNTEVQKQVDAMQGETKFIVATNIIENGVTLDVDVVVDFGEKISPNLCSEERCILLQRQRISQAERKQRFGRVGRMKRGVVYKFGKETLPDSMRSRVGSTESALLCFAYGLKPVVDDVDVCAVRTVTKKQALTASMFEANYIFTAHLVDKQGFMPRPVYELMKNLLLHTDAVGVCSSYLATNMSGWRRVREYIRVDDESRHVQEVRIPWYCSDMSDDFIIKLAECVKASKPKSQCGYKVDNVDFHTVAHKISVGESNIDESRALVSTVLDEVKRWRDGITYHSSTPRNKSLMSLMVGWIPRKAERTKEILDNRIQRLELLLNQLNGVRGIEDYESLVRFFSENPHSAEYLESQCASDYIEEKVMSVNKSYDKALILSTVSIVVAAGTFAYWYMRRSESMERVEKQAKHKYNRDKRTGRLMFDMDDRETFETFGPEYTDDVIMDKMTKAQKERESRKKGWKAGKVNRPMRVFNQLYGVNPLEFDEVVMRVGKWETEPWDVRELNIDGMMIELNDDFGILREDRMLGKKVTLAFKRDGSDEETIVNLTPHRSKMTSSMSLAPMGFPEEEGRWRQTGAPFVRKVDKMDDEVDVQVAKPEPTNPYEHVLVRLGRAHLGTRVLNCFFHGTKCIIPYHLAEKGDREESLIIATTRGQFDFGPLKNIKCKKITDYDITICPLPNDVQPFRSKIVIREPKLGEEVVIVCFTRVNGKIVMKVSDKSNTYPAGGKFAHLWAYKYDGQPGDCGGPIVAISDQKVVGFHSGVVRNESGENRRAVYTPVNNELMNCVNGEIQMTDFWTFNPDLVEWNSVARVSTFFPMSKAINTVTVQANEGEEFVDGNIMIVGYVTREVYHNHVIKGKRESFSRYCDQFPNCAFKKELRDQYLPSVLSKPAFRKGLMKYNEPVRVGSVNFPCLVRAYLKVESRFEDLGFLKESGPQWDPAEILNDLNKKAAMGALYQGKKQDWLKSIGPDDFVRSVRESFKHLAGGDVGIWSGSLKAELRPVEKVLEQKTRVFTGAPIDLLLGGKILVDNFNHYFYHKHLDGPWTVGINKFNRGWDRLARYFNHSWNFIDCDGSRFDTSLAPILFQLVCHMREKFGNFDDIEQAALRNLYTQIVYTPILTIDGYIVKKHRGNNSGQPSTVVDNTIILMIVVEYCKAILESEGKQMVFKYMCNGDDLILNAPDDEISIIQTRFRDLFAECGLDYSFDDVHKSIETIEYMSHSFMLKDGLYIPKLKRERIIAILEWERGDEVMRTRSALNAAYIESYGYDDIMLEIERYAVFWAAEKGCEYPLLDRKRVEGLYRDEYTDINEEWLLGILPPSFNDCYVDMQMTDTNIREFPEATMEENGEKLPMQLEFPVTFVTGNAGKLAEVKSILGRATNVVAKNFDLTEIQGSPDDIVKRKAKLAAKITSGPVLVEDTCLCLNAFNGLPGPYIKWFMKEIGLEGILRMLVAFEDKSAYALCTFAYAHDCLSEPVVFRGVVKGEIVSPRGTNGFGWDPIFKPEGTNCTFAEMSNIMKNEFSHRRKALEKVKLYLDNLVVRYHSKEVKTELLIDVQALNQEEVEAEITALKQLWKDNGPNKTRSPFEAKRLRAPQVERVNELLKQLKEEGLRTKKRPCGEPDDGEVMEDDSDDGEKQRPGKGIINSHQEDQNAIPAKPKFKIRGDGSAVRRDDIDRIPTSALEIKKTFKPPKVSQSAYIWIPRSQRDNLTPDVIQNFLAYIPPSHAIDNQLASGVEVENWAIEVAKAYGVNIQEFYRSILPAWIVNCIVNGTSDERKNEKSWRAVELNSQGEDVDDFEYPMEPMYKFALPTMRKVMRNFSSQAILMYQNSVVAGKAFAIKAARNAGYTNIENKWLGIDFLAEAQLSQSQLDIKHQILAANVGRTKTKLFALAAPGDDNNVDRERHTTHDVSATRHSYSGAAIE</sequence>
<keyword evidence="13" id="KW-0548">Nucleotidyltransferase</keyword>
<dbReference type="InterPro" id="IPR014001">
    <property type="entry name" value="Helicase_ATP-bd"/>
</dbReference>
<keyword evidence="20" id="KW-0693">Viral RNA replication</keyword>
<dbReference type="NCBIfam" id="TIGR00042">
    <property type="entry name" value="RdgB/HAM1 family non-canonical purine NTP pyrophosphatase"/>
    <property type="match status" value="1"/>
</dbReference>
<dbReference type="InterPro" id="IPR001730">
    <property type="entry name" value="Potyv_NIa-pro_dom"/>
</dbReference>
<dbReference type="SUPFAM" id="SSF52972">
    <property type="entry name" value="ITPase-like"/>
    <property type="match status" value="1"/>
</dbReference>
<dbReference type="InterPro" id="IPR002540">
    <property type="entry name" value="Pept_S30_P1_potyvir"/>
</dbReference>
<dbReference type="CDD" id="cd23175">
    <property type="entry name" value="ps-ssRNAv_Potyviridae_RdRp"/>
    <property type="match status" value="1"/>
</dbReference>
<dbReference type="Pfam" id="PF13611">
    <property type="entry name" value="Peptidase_S76"/>
    <property type="match status" value="1"/>
</dbReference>
<evidence type="ECO:0000256" key="9">
    <source>
        <dbReference type="ARBA" id="ARBA00022520"/>
    </source>
</evidence>
<proteinExistence type="inferred from homology"/>
<dbReference type="Gene3D" id="3.40.50.300">
    <property type="entry name" value="P-loop containing nucleotide triphosphate hydrolases"/>
    <property type="match status" value="2"/>
</dbReference>
<evidence type="ECO:0000256" key="21">
    <source>
        <dbReference type="ARBA" id="ARBA00034108"/>
    </source>
</evidence>
<evidence type="ECO:0000256" key="6">
    <source>
        <dbReference type="ARBA" id="ARBA00022488"/>
    </source>
</evidence>
<evidence type="ECO:0000256" key="17">
    <source>
        <dbReference type="ARBA" id="ARBA00022840"/>
    </source>
</evidence>
<evidence type="ECO:0000256" key="11">
    <source>
        <dbReference type="ARBA" id="ARBA00022561"/>
    </source>
</evidence>
<feature type="domain" description="RdRp catalytic" evidence="25">
    <location>
        <begin position="2049"/>
        <end position="2171"/>
    </location>
</feature>
<dbReference type="Pfam" id="PF08440">
    <property type="entry name" value="Poty_PP"/>
    <property type="match status" value="1"/>
</dbReference>
<keyword evidence="14" id="KW-0479">Metal-binding</keyword>
<keyword evidence="6" id="KW-1036">Host cytoplasmic vesicle</keyword>
<dbReference type="GO" id="GO:0006508">
    <property type="term" value="P:proteolysis"/>
    <property type="evidence" value="ECO:0007669"/>
    <property type="project" value="InterPro"/>
</dbReference>
<feature type="region of interest" description="Disordered" evidence="23">
    <location>
        <begin position="2590"/>
        <end position="2635"/>
    </location>
</feature>
<keyword evidence="12" id="KW-0808">Transferase</keyword>
<feature type="region of interest" description="Disordered" evidence="23">
    <location>
        <begin position="2876"/>
        <end position="2905"/>
    </location>
</feature>
<keyword evidence="8" id="KW-1139">Helical capsid protein</keyword>
<dbReference type="CDD" id="cd00515">
    <property type="entry name" value="HAM1"/>
    <property type="match status" value="1"/>
</dbReference>
<dbReference type="GO" id="GO:0019029">
    <property type="term" value="C:helical viral capsid"/>
    <property type="evidence" value="ECO:0007669"/>
    <property type="project" value="UniProtKB-KW"/>
</dbReference>
<evidence type="ECO:0000256" key="1">
    <source>
        <dbReference type="ARBA" id="ARBA00000785"/>
    </source>
</evidence>